<dbReference type="CDD" id="cd00519">
    <property type="entry name" value="Lipase_3"/>
    <property type="match status" value="1"/>
</dbReference>
<dbReference type="InterPro" id="IPR029058">
    <property type="entry name" value="AB_hydrolase_fold"/>
</dbReference>
<dbReference type="SUPFAM" id="SSF53474">
    <property type="entry name" value="alpha/beta-Hydrolases"/>
    <property type="match status" value="1"/>
</dbReference>
<dbReference type="GO" id="GO:0046340">
    <property type="term" value="P:diacylglycerol catabolic process"/>
    <property type="evidence" value="ECO:0007669"/>
    <property type="project" value="TreeGrafter"/>
</dbReference>
<dbReference type="PANTHER" id="PTHR45792:SF8">
    <property type="entry name" value="DIACYLGLYCEROL LIPASE-ALPHA"/>
    <property type="match status" value="1"/>
</dbReference>
<accession>A0A9P6FWP9</accession>
<dbReference type="PANTHER" id="PTHR45792">
    <property type="entry name" value="DIACYLGLYCEROL LIPASE HOMOLOG-RELATED"/>
    <property type="match status" value="1"/>
</dbReference>
<dbReference type="OrthoDB" id="438440at2759"/>
<evidence type="ECO:0000256" key="7">
    <source>
        <dbReference type="ARBA" id="ARBA00022801"/>
    </source>
</evidence>
<evidence type="ECO:0000256" key="3">
    <source>
        <dbReference type="ARBA" id="ARBA00022475"/>
    </source>
</evidence>
<feature type="region of interest" description="Disordered" evidence="15">
    <location>
        <begin position="438"/>
        <end position="471"/>
    </location>
</feature>
<dbReference type="EC" id="3.1.1.116" evidence="14"/>
<dbReference type="GO" id="GO:0005886">
    <property type="term" value="C:plasma membrane"/>
    <property type="evidence" value="ECO:0007669"/>
    <property type="project" value="UniProtKB-SubCell"/>
</dbReference>
<feature type="region of interest" description="Disordered" evidence="15">
    <location>
        <begin position="824"/>
        <end position="859"/>
    </location>
</feature>
<feature type="compositionally biased region" description="Polar residues" evidence="15">
    <location>
        <begin position="270"/>
        <end position="284"/>
    </location>
</feature>
<keyword evidence="3" id="KW-1003">Cell membrane</keyword>
<proteinExistence type="predicted"/>
<feature type="domain" description="Fungal lipase-type" evidence="16">
    <location>
        <begin position="616"/>
        <end position="753"/>
    </location>
</feature>
<feature type="compositionally biased region" description="Low complexity" evidence="15">
    <location>
        <begin position="330"/>
        <end position="345"/>
    </location>
</feature>
<dbReference type="InterPro" id="IPR052214">
    <property type="entry name" value="DAG_Lipase-Related"/>
</dbReference>
<keyword evidence="6" id="KW-0479">Metal-binding</keyword>
<evidence type="ECO:0000256" key="12">
    <source>
        <dbReference type="ARBA" id="ARBA00023136"/>
    </source>
</evidence>
<dbReference type="Pfam" id="PF01764">
    <property type="entry name" value="Lipase_3"/>
    <property type="match status" value="1"/>
</dbReference>
<keyword evidence="18" id="KW-1185">Reference proteome</keyword>
<keyword evidence="8" id="KW-0106">Calcium</keyword>
<sequence>MILANSGSCVSCNGLHDKTQVQAKLQNVHQSTKPAKNLGDHTLHVFDFPTTVHNMTFDIVKFDVFDVKKTFGQTAKIGRAYLPLRELLKKVGNKYDNDGNDNTEPEQSVLSSLFDATAFCKQHDDEFEFDLPLYKHGSYTHIASSIRRQQHSQAKGEKEKEVIVTKGEENKKDVTVVTHPRRPERTDSYAQMDKNGFEVGMITVQATLHFKDQTKNPLFAHLGKGTGRPLNSPADRLERSWSRKSRSNTNQSLDSTISSDSSTLGDSHRQSSSGYFSDNPQVHSPTGHDQVGGPLTKALSAPIIIPHGNSNSPSSPEQPHRIMKTPSSPPNVSVNYSSPTVGSQPISPPLSPTLLQSPGSPNSPSGTPLDWLSDGAIPQGVVTSWEDHDLHYGEGFVDAEDVEFGEDILNVLKSNQVKGEHLSEEDRRREEELMADIMANGDQSKKDRYLNRPPNNKKGQDQRDKSNKKPKFNLFSEKTRSAFKDIQLMYSSFFGHGWNLTRSEFWRGFHIVEKYYERHPTPTTNKAFDNIEVLEKARHFIRLAIASYGSLPWVYFGYSFKVAPLNFIRFNSDRKNVQDYFKLKKEDMIVWHFDKRTALVPSYYIVRDPKFNALCVIIRGTFSITDAMTDLVCEYYPYKGGLVHKGIMDNARFVLERSIKDIEAALEKFNLKTIYCIGHSLGAGSASLLCSLLQDHFAQYIIPSTLNTTRESLEIMAYLFAPPPICTPNLAAEWERTQIAFINENDIVCRLSYGNALDLKELIKIGALESLDPRYDGLSSKEKLDRILNVLEKAQESLREVDDIPRLVTGGTVTYLHKVYEDTPVVQNEGRSQGSKFGQPETTSSSQTSPESLRDSSIHTVGIPNANNALSRSLTAITAALSLKNHSVAHRSLEDSAMEDKRNTVPRVPKVTPYQPDQPPVRLESTISLVLSDSSSSHKSVAQAVESTVAGTTQTAAGKEPTLASTDEGLAATKNLGEPIKFDGTSKARTLAMQHVLDKNHQAKAEATPVQPTPSKEKTTESDKQDTLSAQGSEEANEEEYDSESGNEEDDEEEKKVYTTKKPRKNGSKKKEIRIEFSDKEHFMAIPLRSNWLWHHFPQQYDSRIERALAWAKENKEKQDQRQAARETRREQRKQMRR</sequence>
<evidence type="ECO:0000313" key="17">
    <source>
        <dbReference type="EMBL" id="KAF9582842.1"/>
    </source>
</evidence>
<dbReference type="InterPro" id="IPR002921">
    <property type="entry name" value="Fungal_lipase-type"/>
</dbReference>
<reference evidence="17" key="1">
    <citation type="journal article" date="2020" name="Fungal Divers.">
        <title>Resolving the Mortierellaceae phylogeny through synthesis of multi-gene phylogenetics and phylogenomics.</title>
        <authorList>
            <person name="Vandepol N."/>
            <person name="Liber J."/>
            <person name="Desiro A."/>
            <person name="Na H."/>
            <person name="Kennedy M."/>
            <person name="Barry K."/>
            <person name="Grigoriev I.V."/>
            <person name="Miller A.N."/>
            <person name="O'Donnell K."/>
            <person name="Stajich J.E."/>
            <person name="Bonito G."/>
        </authorList>
    </citation>
    <scope>NUCLEOTIDE SEQUENCE</scope>
    <source>
        <strain evidence="17">KOD1015</strain>
    </source>
</reference>
<keyword evidence="4" id="KW-0597">Phosphoprotein</keyword>
<evidence type="ECO:0000256" key="6">
    <source>
        <dbReference type="ARBA" id="ARBA00022723"/>
    </source>
</evidence>
<dbReference type="GO" id="GO:0016298">
    <property type="term" value="F:lipase activity"/>
    <property type="evidence" value="ECO:0007669"/>
    <property type="project" value="TreeGrafter"/>
</dbReference>
<keyword evidence="11" id="KW-0443">Lipid metabolism</keyword>
<evidence type="ECO:0000313" key="18">
    <source>
        <dbReference type="Proteomes" id="UP000780801"/>
    </source>
</evidence>
<organism evidence="17 18">
    <name type="scientific">Lunasporangiospora selenospora</name>
    <dbReference type="NCBI Taxonomy" id="979761"/>
    <lineage>
        <taxon>Eukaryota</taxon>
        <taxon>Fungi</taxon>
        <taxon>Fungi incertae sedis</taxon>
        <taxon>Mucoromycota</taxon>
        <taxon>Mortierellomycotina</taxon>
        <taxon>Mortierellomycetes</taxon>
        <taxon>Mortierellales</taxon>
        <taxon>Mortierellaceae</taxon>
        <taxon>Lunasporangiospora</taxon>
    </lineage>
</organism>
<evidence type="ECO:0000256" key="2">
    <source>
        <dbReference type="ARBA" id="ARBA00004651"/>
    </source>
</evidence>
<dbReference type="GO" id="GO:0046872">
    <property type="term" value="F:metal ion binding"/>
    <property type="evidence" value="ECO:0007669"/>
    <property type="project" value="UniProtKB-KW"/>
</dbReference>
<keyword evidence="7" id="KW-0378">Hydrolase</keyword>
<keyword evidence="5" id="KW-0812">Transmembrane</keyword>
<evidence type="ECO:0000256" key="5">
    <source>
        <dbReference type="ARBA" id="ARBA00022692"/>
    </source>
</evidence>
<protein>
    <recommendedName>
        <fullName evidence="14">sn-1-specific diacylglycerol lipase</fullName>
        <ecNumber evidence="14">3.1.1.116</ecNumber>
    </recommendedName>
</protein>
<dbReference type="EMBL" id="JAABOA010000905">
    <property type="protein sequence ID" value="KAF9582842.1"/>
    <property type="molecule type" value="Genomic_DNA"/>
</dbReference>
<keyword evidence="10" id="KW-1133">Transmembrane helix</keyword>
<feature type="compositionally biased region" description="Acidic residues" evidence="15">
    <location>
        <begin position="1035"/>
        <end position="1053"/>
    </location>
</feature>
<feature type="compositionally biased region" description="Low complexity" evidence="15">
    <location>
        <begin position="839"/>
        <end position="851"/>
    </location>
</feature>
<keyword evidence="12" id="KW-0472">Membrane</keyword>
<comment type="subcellular location">
    <subcellularLocation>
        <location evidence="2">Cell membrane</location>
        <topology evidence="2">Multi-pass membrane protein</topology>
    </subcellularLocation>
</comment>
<evidence type="ECO:0000256" key="10">
    <source>
        <dbReference type="ARBA" id="ARBA00022989"/>
    </source>
</evidence>
<feature type="compositionally biased region" description="Low complexity" evidence="15">
    <location>
        <begin position="352"/>
        <end position="368"/>
    </location>
</feature>
<evidence type="ECO:0000256" key="15">
    <source>
        <dbReference type="SAM" id="MobiDB-lite"/>
    </source>
</evidence>
<feature type="compositionally biased region" description="Basic and acidic residues" evidence="15">
    <location>
        <begin position="1015"/>
        <end position="1026"/>
    </location>
</feature>
<dbReference type="AlphaFoldDB" id="A0A9P6FWP9"/>
<name>A0A9P6FWP9_9FUNG</name>
<evidence type="ECO:0000256" key="8">
    <source>
        <dbReference type="ARBA" id="ARBA00022837"/>
    </source>
</evidence>
<feature type="compositionally biased region" description="Polar residues" evidence="15">
    <location>
        <begin position="825"/>
        <end position="836"/>
    </location>
</feature>
<keyword evidence="9" id="KW-0442">Lipid degradation</keyword>
<feature type="region of interest" description="Disordered" evidence="15">
    <location>
        <begin position="1000"/>
        <end position="1073"/>
    </location>
</feature>
<comment type="cofactor">
    <cofactor evidence="1">
        <name>Ca(2+)</name>
        <dbReference type="ChEBI" id="CHEBI:29108"/>
    </cofactor>
</comment>
<feature type="compositionally biased region" description="Low complexity" evidence="15">
    <location>
        <begin position="252"/>
        <end position="265"/>
    </location>
</feature>
<evidence type="ECO:0000259" key="16">
    <source>
        <dbReference type="Pfam" id="PF01764"/>
    </source>
</evidence>
<evidence type="ECO:0000256" key="1">
    <source>
        <dbReference type="ARBA" id="ARBA00001913"/>
    </source>
</evidence>
<feature type="region of interest" description="Disordered" evidence="15">
    <location>
        <begin position="1114"/>
        <end position="1138"/>
    </location>
</feature>
<comment type="caution">
    <text evidence="17">The sequence shown here is derived from an EMBL/GenBank/DDBJ whole genome shotgun (WGS) entry which is preliminary data.</text>
</comment>
<evidence type="ECO:0000256" key="13">
    <source>
        <dbReference type="ARBA" id="ARBA00024531"/>
    </source>
</evidence>
<feature type="compositionally biased region" description="Polar residues" evidence="15">
    <location>
        <begin position="945"/>
        <end position="956"/>
    </location>
</feature>
<evidence type="ECO:0000256" key="14">
    <source>
        <dbReference type="ARBA" id="ARBA00026104"/>
    </source>
</evidence>
<feature type="compositionally biased region" description="Basic residues" evidence="15">
    <location>
        <begin position="1058"/>
        <end position="1068"/>
    </location>
</feature>
<dbReference type="Gene3D" id="3.40.50.1820">
    <property type="entry name" value="alpha/beta hydrolase"/>
    <property type="match status" value="1"/>
</dbReference>
<dbReference type="Proteomes" id="UP000780801">
    <property type="component" value="Unassembled WGS sequence"/>
</dbReference>
<feature type="compositionally biased region" description="Basic and acidic residues" evidence="15">
    <location>
        <begin position="458"/>
        <end position="467"/>
    </location>
</feature>
<evidence type="ECO:0000256" key="4">
    <source>
        <dbReference type="ARBA" id="ARBA00022553"/>
    </source>
</evidence>
<evidence type="ECO:0000256" key="11">
    <source>
        <dbReference type="ARBA" id="ARBA00023098"/>
    </source>
</evidence>
<feature type="region of interest" description="Disordered" evidence="15">
    <location>
        <begin position="219"/>
        <end position="375"/>
    </location>
</feature>
<feature type="compositionally biased region" description="Polar residues" evidence="15">
    <location>
        <begin position="308"/>
        <end position="317"/>
    </location>
</feature>
<evidence type="ECO:0000256" key="9">
    <source>
        <dbReference type="ARBA" id="ARBA00022963"/>
    </source>
</evidence>
<feature type="region of interest" description="Disordered" evidence="15">
    <location>
        <begin position="942"/>
        <end position="967"/>
    </location>
</feature>
<gene>
    <name evidence="17" type="ORF">BGW38_010692</name>
</gene>
<dbReference type="GO" id="GO:0019369">
    <property type="term" value="P:arachidonate metabolic process"/>
    <property type="evidence" value="ECO:0007669"/>
    <property type="project" value="TreeGrafter"/>
</dbReference>
<comment type="catalytic activity">
    <reaction evidence="13">
        <text>a 1,2-diacyl-sn-glycerol + H2O = a 2-acylglycerol + a fatty acid + H(+)</text>
        <dbReference type="Rhea" id="RHEA:33275"/>
        <dbReference type="ChEBI" id="CHEBI:15377"/>
        <dbReference type="ChEBI" id="CHEBI:15378"/>
        <dbReference type="ChEBI" id="CHEBI:17389"/>
        <dbReference type="ChEBI" id="CHEBI:17815"/>
        <dbReference type="ChEBI" id="CHEBI:28868"/>
        <dbReference type="EC" id="3.1.1.116"/>
    </reaction>
    <physiologicalReaction direction="left-to-right" evidence="13">
        <dbReference type="Rhea" id="RHEA:33276"/>
    </physiologicalReaction>
</comment>